<evidence type="ECO:0000313" key="14">
    <source>
        <dbReference type="Proteomes" id="UP000215931"/>
    </source>
</evidence>
<dbReference type="EC" id="5.1.3.3" evidence="9"/>
<feature type="binding site" evidence="11">
    <location>
        <position position="287"/>
    </location>
    <ligand>
        <name>beta-D-galactose</name>
        <dbReference type="ChEBI" id="CHEBI:27667"/>
    </ligand>
</feature>
<dbReference type="GO" id="GO:0033499">
    <property type="term" value="P:galactose catabolic process via UDP-galactose, Leloir pathway"/>
    <property type="evidence" value="ECO:0007669"/>
    <property type="project" value="TreeGrafter"/>
</dbReference>
<evidence type="ECO:0000256" key="8">
    <source>
        <dbReference type="ARBA" id="ARBA00023277"/>
    </source>
</evidence>
<dbReference type="AlphaFoldDB" id="A0A271KC56"/>
<dbReference type="InterPro" id="IPR008183">
    <property type="entry name" value="Aldose_1/G6P_1-epimerase"/>
</dbReference>
<comment type="pathway">
    <text evidence="2 9">Carbohydrate metabolism; hexose metabolism.</text>
</comment>
<name>A0A271KC56_9HYPH</name>
<comment type="subcellular location">
    <subcellularLocation>
        <location evidence="1">Cytoplasm</location>
    </subcellularLocation>
</comment>
<dbReference type="GO" id="GO:0005737">
    <property type="term" value="C:cytoplasm"/>
    <property type="evidence" value="ECO:0007669"/>
    <property type="project" value="UniProtKB-SubCell"/>
</dbReference>
<dbReference type="InterPro" id="IPR015443">
    <property type="entry name" value="Aldose_1-epimerase"/>
</dbReference>
<dbReference type="GO" id="GO:0006006">
    <property type="term" value="P:glucose metabolic process"/>
    <property type="evidence" value="ECO:0007669"/>
    <property type="project" value="TreeGrafter"/>
</dbReference>
<dbReference type="InterPro" id="IPR047215">
    <property type="entry name" value="Galactose_mutarotase-like"/>
</dbReference>
<dbReference type="RefSeq" id="WP_095520468.1">
    <property type="nucleotide sequence ID" value="NZ_NPKH01000027.1"/>
</dbReference>
<dbReference type="SUPFAM" id="SSF74650">
    <property type="entry name" value="Galactose mutarotase-like"/>
    <property type="match status" value="1"/>
</dbReference>
<sequence>MTPIEPNRSRTWHRSVLGAAVLGMGVLLTGTSAGAGSVDKTPFGNTQDGKAVDLYTLTNDRGASVKFTAYGGIITAINVPDRWGKLDNVVLGFKELADYESMNPYFGALIGRYGNRIGGAKFTLDGTQYQLAANNGPNSLHGGTKGFDKVVWAVEPLSSVSGAAARLNYTSKDGEEGYPGTLTVQVVYSLTNDNELRIDYEATTDKPTVVNLTSHSYFNLAGDGTGGIDDHILTINADRYTPVDATLIPTGQLASVTATPFDFRQGAPIGARIRSNDPQMVYGRGYDHNFVLNRSGGGLSLAARVYEPRSGRIMEISTTEPGVQFYSGNFLDSTLVGAAGQQYRQTDGFCLETQHFPDSPNKPSFPTTVLKPGETLKSTTIHKFSTDAS</sequence>
<dbReference type="NCBIfam" id="NF008277">
    <property type="entry name" value="PRK11055.1"/>
    <property type="match status" value="1"/>
</dbReference>
<comment type="catalytic activity">
    <reaction evidence="9">
        <text>alpha-D-glucose = beta-D-glucose</text>
        <dbReference type="Rhea" id="RHEA:10264"/>
        <dbReference type="ChEBI" id="CHEBI:15903"/>
        <dbReference type="ChEBI" id="CHEBI:17925"/>
        <dbReference type="EC" id="5.1.3.3"/>
    </reaction>
</comment>
<comment type="caution">
    <text evidence="13">The sequence shown here is derived from an EMBL/GenBank/DDBJ whole genome shotgun (WGS) entry which is preliminary data.</text>
</comment>
<dbReference type="InterPro" id="IPR014718">
    <property type="entry name" value="GH-type_carb-bd"/>
</dbReference>
<organism evidence="13 14">
    <name type="scientific">Mesorhizobium wenxiniae</name>
    <dbReference type="NCBI Taxonomy" id="2014805"/>
    <lineage>
        <taxon>Bacteria</taxon>
        <taxon>Pseudomonadati</taxon>
        <taxon>Pseudomonadota</taxon>
        <taxon>Alphaproteobacteria</taxon>
        <taxon>Hyphomicrobiales</taxon>
        <taxon>Phyllobacteriaceae</taxon>
        <taxon>Mesorhizobium</taxon>
    </lineage>
</organism>
<dbReference type="PANTHER" id="PTHR10091:SF0">
    <property type="entry name" value="GALACTOSE MUTAROTASE"/>
    <property type="match status" value="1"/>
</dbReference>
<keyword evidence="8 9" id="KW-0119">Carbohydrate metabolism</keyword>
<dbReference type="OrthoDB" id="9779408at2"/>
<keyword evidence="6" id="KW-0597">Phosphoprotein</keyword>
<dbReference type="GO" id="GO:0030246">
    <property type="term" value="F:carbohydrate binding"/>
    <property type="evidence" value="ECO:0007669"/>
    <property type="project" value="InterPro"/>
</dbReference>
<gene>
    <name evidence="13" type="ORF">CIT31_22730</name>
</gene>
<dbReference type="PIRSF" id="PIRSF005096">
    <property type="entry name" value="GALM"/>
    <property type="match status" value="1"/>
</dbReference>
<evidence type="ECO:0000256" key="5">
    <source>
        <dbReference type="ARBA" id="ARBA00022490"/>
    </source>
</evidence>
<dbReference type="Pfam" id="PF01263">
    <property type="entry name" value="Aldose_epim"/>
    <property type="match status" value="1"/>
</dbReference>
<comment type="similarity">
    <text evidence="3 9">Belongs to the aldose epimerase family.</text>
</comment>
<protein>
    <recommendedName>
        <fullName evidence="9">Aldose 1-epimerase</fullName>
        <ecNumber evidence="9">5.1.3.3</ecNumber>
    </recommendedName>
</protein>
<evidence type="ECO:0000256" key="3">
    <source>
        <dbReference type="ARBA" id="ARBA00006206"/>
    </source>
</evidence>
<comment type="subunit">
    <text evidence="4">Monomer.</text>
</comment>
<feature type="active site" description="Proton donor" evidence="10">
    <location>
        <position position="215"/>
    </location>
</feature>
<dbReference type="GO" id="GO:0004034">
    <property type="term" value="F:aldose 1-epimerase activity"/>
    <property type="evidence" value="ECO:0007669"/>
    <property type="project" value="UniProtKB-EC"/>
</dbReference>
<evidence type="ECO:0000256" key="7">
    <source>
        <dbReference type="ARBA" id="ARBA00023235"/>
    </source>
</evidence>
<dbReference type="CDD" id="cd09019">
    <property type="entry name" value="galactose_mutarotase_like"/>
    <property type="match status" value="1"/>
</dbReference>
<evidence type="ECO:0000256" key="9">
    <source>
        <dbReference type="PIRNR" id="PIRNR005096"/>
    </source>
</evidence>
<keyword evidence="5" id="KW-0963">Cytoplasm</keyword>
<dbReference type="FunFam" id="2.70.98.10:FF:000003">
    <property type="entry name" value="Aldose 1-epimerase"/>
    <property type="match status" value="1"/>
</dbReference>
<evidence type="ECO:0000256" key="6">
    <source>
        <dbReference type="ARBA" id="ARBA00022553"/>
    </source>
</evidence>
<evidence type="ECO:0000256" key="10">
    <source>
        <dbReference type="PIRSR" id="PIRSR005096-1"/>
    </source>
</evidence>
<dbReference type="UniPathway" id="UPA00242"/>
<keyword evidence="14" id="KW-1185">Reference proteome</keyword>
<proteinExistence type="inferred from homology"/>
<dbReference type="Proteomes" id="UP000215931">
    <property type="component" value="Unassembled WGS sequence"/>
</dbReference>
<dbReference type="EMBL" id="NPKH01000027">
    <property type="protein sequence ID" value="PAP93286.1"/>
    <property type="molecule type" value="Genomic_DNA"/>
</dbReference>
<evidence type="ECO:0000256" key="2">
    <source>
        <dbReference type="ARBA" id="ARBA00005028"/>
    </source>
</evidence>
<evidence type="ECO:0000256" key="12">
    <source>
        <dbReference type="PIRSR" id="PIRSR005096-3"/>
    </source>
</evidence>
<evidence type="ECO:0000256" key="4">
    <source>
        <dbReference type="ARBA" id="ARBA00011245"/>
    </source>
</evidence>
<feature type="active site" description="Proton acceptor" evidence="10">
    <location>
        <position position="352"/>
    </location>
</feature>
<evidence type="ECO:0000256" key="1">
    <source>
        <dbReference type="ARBA" id="ARBA00004496"/>
    </source>
</evidence>
<reference evidence="13 14" key="1">
    <citation type="submission" date="2017-08" db="EMBL/GenBank/DDBJ databases">
        <title>Mesorhizobium wenxinae sp. nov., a novel rhizobial species isolated from root nodules of chickpea (Cicer arietinum L.).</title>
        <authorList>
            <person name="Zhang J."/>
        </authorList>
    </citation>
    <scope>NUCLEOTIDE SEQUENCE [LARGE SCALE GENOMIC DNA]</scope>
    <source>
        <strain evidence="14">WYCCWR 10019</strain>
    </source>
</reference>
<dbReference type="InterPro" id="IPR011013">
    <property type="entry name" value="Gal_mutarotase_sf_dom"/>
</dbReference>
<feature type="binding site" evidence="12">
    <location>
        <begin position="115"/>
        <end position="116"/>
    </location>
    <ligand>
        <name>beta-D-galactose</name>
        <dbReference type="ChEBI" id="CHEBI:27667"/>
    </ligand>
</feature>
<dbReference type="PANTHER" id="PTHR10091">
    <property type="entry name" value="ALDOSE-1-EPIMERASE"/>
    <property type="match status" value="1"/>
</dbReference>
<evidence type="ECO:0000313" key="13">
    <source>
        <dbReference type="EMBL" id="PAP93286.1"/>
    </source>
</evidence>
<dbReference type="Gene3D" id="2.70.98.10">
    <property type="match status" value="1"/>
</dbReference>
<keyword evidence="7 9" id="KW-0413">Isomerase</keyword>
<evidence type="ECO:0000256" key="11">
    <source>
        <dbReference type="PIRSR" id="PIRSR005096-2"/>
    </source>
</evidence>
<feature type="binding site" evidence="12">
    <location>
        <begin position="215"/>
        <end position="217"/>
    </location>
    <ligand>
        <name>beta-D-galactose</name>
        <dbReference type="ChEBI" id="CHEBI:27667"/>
    </ligand>
</feature>
<accession>A0A271KC56</accession>